<name>A0A0M3IW28_ASCLU</name>
<dbReference type="PANTHER" id="PTHR43975">
    <property type="entry name" value="ZGC:101858"/>
    <property type="match status" value="1"/>
</dbReference>
<dbReference type="Gene3D" id="3.40.50.720">
    <property type="entry name" value="NAD(P)-binding Rossmann-like Domain"/>
    <property type="match status" value="1"/>
</dbReference>
<dbReference type="Pfam" id="PF13561">
    <property type="entry name" value="adh_short_C2"/>
    <property type="match status" value="1"/>
</dbReference>
<protein>
    <submittedName>
        <fullName evidence="3">Amino acid transporter</fullName>
    </submittedName>
</protein>
<dbReference type="AlphaFoldDB" id="A0A0M3IW28"/>
<organism evidence="2 3">
    <name type="scientific">Ascaris lumbricoides</name>
    <name type="common">Giant roundworm</name>
    <dbReference type="NCBI Taxonomy" id="6252"/>
    <lineage>
        <taxon>Eukaryota</taxon>
        <taxon>Metazoa</taxon>
        <taxon>Ecdysozoa</taxon>
        <taxon>Nematoda</taxon>
        <taxon>Chromadorea</taxon>
        <taxon>Rhabditida</taxon>
        <taxon>Spirurina</taxon>
        <taxon>Ascaridomorpha</taxon>
        <taxon>Ascaridoidea</taxon>
        <taxon>Ascarididae</taxon>
        <taxon>Ascaris</taxon>
    </lineage>
</organism>
<feature type="transmembrane region" description="Helical" evidence="1">
    <location>
        <begin position="29"/>
        <end position="46"/>
    </location>
</feature>
<keyword evidence="1" id="KW-0812">Transmembrane</keyword>
<sequence>MKTLRSWEFADRDHVVEAILARIVTRYTISLYNVVIFVIWIASILLQPHSSFTHRVTKAATTELIRSASAELYSEGIRINSVEVKLPSIAVTPGHDASTAANDDGLSVHITRAINAIMFLVSTAATGITGICIPVDGYNDENFIETVTPGHDASTAANDDGLSVHITRAINAIMFLVSTAATGITGICIPVDGYDDENFIESTFLCMF</sequence>
<keyword evidence="2" id="KW-1185">Reference proteome</keyword>
<dbReference type="Proteomes" id="UP000036681">
    <property type="component" value="Unplaced"/>
</dbReference>
<evidence type="ECO:0000313" key="3">
    <source>
        <dbReference type="WBParaSite" id="ALUE_0002295601-mRNA-1"/>
    </source>
</evidence>
<dbReference type="SUPFAM" id="SSF51735">
    <property type="entry name" value="NAD(P)-binding Rossmann-fold domains"/>
    <property type="match status" value="1"/>
</dbReference>
<accession>A0A0M3IW28</accession>
<reference evidence="3" key="1">
    <citation type="submission" date="2017-02" db="UniProtKB">
        <authorList>
            <consortium name="WormBaseParasite"/>
        </authorList>
    </citation>
    <scope>IDENTIFICATION</scope>
</reference>
<dbReference type="InterPro" id="IPR036291">
    <property type="entry name" value="NAD(P)-bd_dom_sf"/>
</dbReference>
<keyword evidence="1" id="KW-0472">Membrane</keyword>
<keyword evidence="1" id="KW-1133">Transmembrane helix</keyword>
<dbReference type="PANTHER" id="PTHR43975:SF2">
    <property type="entry name" value="EG:BACR7A4.14 PROTEIN-RELATED"/>
    <property type="match status" value="1"/>
</dbReference>
<dbReference type="WBParaSite" id="ALUE_0002295601-mRNA-1">
    <property type="protein sequence ID" value="ALUE_0002295601-mRNA-1"/>
    <property type="gene ID" value="ALUE_0002295601"/>
</dbReference>
<evidence type="ECO:0000313" key="2">
    <source>
        <dbReference type="Proteomes" id="UP000036681"/>
    </source>
</evidence>
<proteinExistence type="predicted"/>
<evidence type="ECO:0000256" key="1">
    <source>
        <dbReference type="SAM" id="Phobius"/>
    </source>
</evidence>
<dbReference type="InterPro" id="IPR002347">
    <property type="entry name" value="SDR_fam"/>
</dbReference>